<comment type="caution">
    <text evidence="2">The sequence shown here is derived from an EMBL/GenBank/DDBJ whole genome shotgun (WGS) entry which is preliminary data.</text>
</comment>
<name>A0A5N5VAJ8_MYCPH</name>
<dbReference type="PANTHER" id="PTHR35908">
    <property type="entry name" value="HYPOTHETICAL FUSION PROTEIN"/>
    <property type="match status" value="1"/>
</dbReference>
<dbReference type="PANTHER" id="PTHR35908:SF1">
    <property type="entry name" value="CONSERVED PROTEIN"/>
    <property type="match status" value="1"/>
</dbReference>
<dbReference type="AlphaFoldDB" id="A0A5N5VAJ8"/>
<feature type="domain" description="Glyoxalase-like" evidence="1">
    <location>
        <begin position="7"/>
        <end position="69"/>
    </location>
</feature>
<dbReference type="Proteomes" id="UP000325690">
    <property type="component" value="Unassembled WGS sequence"/>
</dbReference>
<protein>
    <recommendedName>
        <fullName evidence="1">Glyoxalase-like domain-containing protein</fullName>
    </recommendedName>
</protein>
<sequence>MPSPIRAVVVETTDPGPLTRFWSQLTGLPVTREHPDYASLRQPAGFFVEFVRVGEPKTVPNRVHLALRDPPRSTDPEGNEIVAG</sequence>
<organism evidence="2 3">
    <name type="scientific">Mycolicibacterium phlei DSM 43239 = CCUG 21000</name>
    <dbReference type="NCBI Taxonomy" id="1226750"/>
    <lineage>
        <taxon>Bacteria</taxon>
        <taxon>Bacillati</taxon>
        <taxon>Actinomycetota</taxon>
        <taxon>Actinomycetes</taxon>
        <taxon>Mycobacteriales</taxon>
        <taxon>Mycobacteriaceae</taxon>
        <taxon>Mycolicibacterium</taxon>
    </lineage>
</organism>
<evidence type="ECO:0000313" key="3">
    <source>
        <dbReference type="Proteomes" id="UP000325690"/>
    </source>
</evidence>
<evidence type="ECO:0000259" key="1">
    <source>
        <dbReference type="Pfam" id="PF18029"/>
    </source>
</evidence>
<dbReference type="RefSeq" id="WP_003888521.1">
    <property type="nucleotide sequence ID" value="NZ_ANBO01000004.1"/>
</dbReference>
<dbReference type="GeneID" id="74300882"/>
<dbReference type="InterPro" id="IPR029068">
    <property type="entry name" value="Glyas_Bleomycin-R_OHBP_Dase"/>
</dbReference>
<accession>A0A5N5VAJ8</accession>
<dbReference type="InterPro" id="IPR041581">
    <property type="entry name" value="Glyoxalase_6"/>
</dbReference>
<dbReference type="SUPFAM" id="SSF54593">
    <property type="entry name" value="Glyoxalase/Bleomycin resistance protein/Dihydroxybiphenyl dioxygenase"/>
    <property type="match status" value="1"/>
</dbReference>
<dbReference type="Gene3D" id="3.10.180.10">
    <property type="entry name" value="2,3-Dihydroxybiphenyl 1,2-Dioxygenase, domain 1"/>
    <property type="match status" value="1"/>
</dbReference>
<dbReference type="Pfam" id="PF18029">
    <property type="entry name" value="Glyoxalase_6"/>
    <property type="match status" value="1"/>
</dbReference>
<gene>
    <name evidence="2" type="ORF">MPHL21000_03875</name>
</gene>
<proteinExistence type="predicted"/>
<dbReference type="EMBL" id="ANBP01000003">
    <property type="protein sequence ID" value="KAB7758954.1"/>
    <property type="molecule type" value="Genomic_DNA"/>
</dbReference>
<keyword evidence="3" id="KW-1185">Reference proteome</keyword>
<evidence type="ECO:0000313" key="2">
    <source>
        <dbReference type="EMBL" id="KAB7758954.1"/>
    </source>
</evidence>
<reference evidence="2 3" key="1">
    <citation type="submission" date="2012-10" db="EMBL/GenBank/DDBJ databases">
        <title>The draft sequence of the Mycobacterium pheli genome.</title>
        <authorList>
            <person name="Pettersson B.M.F."/>
            <person name="Das S."/>
            <person name="Dasgupta S."/>
            <person name="Bhattacharya A."/>
            <person name="Kirsebom L.A."/>
        </authorList>
    </citation>
    <scope>NUCLEOTIDE SEQUENCE [LARGE SCALE GENOMIC DNA]</scope>
    <source>
        <strain evidence="2 3">CCUG 21000</strain>
    </source>
</reference>